<evidence type="ECO:0000259" key="2">
    <source>
        <dbReference type="Pfam" id="PF21957"/>
    </source>
</evidence>
<dbReference type="InterPro" id="IPR047731">
    <property type="entry name" value="Zinc_ribbon_put"/>
</dbReference>
<dbReference type="Pfam" id="PF19898">
    <property type="entry name" value="DUF6371"/>
    <property type="match status" value="1"/>
</dbReference>
<evidence type="ECO:0000313" key="4">
    <source>
        <dbReference type="Proteomes" id="UP000020529"/>
    </source>
</evidence>
<evidence type="ECO:0000313" key="3">
    <source>
        <dbReference type="EMBL" id="EXY76782.1"/>
    </source>
</evidence>
<proteinExistence type="predicted"/>
<evidence type="ECO:0008006" key="5">
    <source>
        <dbReference type="Google" id="ProtNLM"/>
    </source>
</evidence>
<protein>
    <recommendedName>
        <fullName evidence="5">Toprim domain-containing protein</fullName>
    </recommendedName>
</protein>
<reference evidence="3 4" key="1">
    <citation type="submission" date="2014-02" db="EMBL/GenBank/DDBJ databases">
        <authorList>
            <person name="Sears C."/>
            <person name="Carroll K."/>
            <person name="Sack B.R."/>
            <person name="Qadri F."/>
            <person name="Myers L.L."/>
            <person name="Chung G.-T."/>
            <person name="Escheverria P."/>
            <person name="Fraser C.M."/>
            <person name="Sadzewicz L."/>
            <person name="Shefchek K.A."/>
            <person name="Tallon L."/>
            <person name="Das S.P."/>
            <person name="Daugherty S."/>
            <person name="Mongodin E.F."/>
        </authorList>
    </citation>
    <scope>NUCLEOTIDE SEQUENCE [LARGE SCALE GENOMIC DNA]</scope>
    <source>
        <strain evidence="4">3988T(B)14</strain>
    </source>
</reference>
<dbReference type="Proteomes" id="UP000020529">
    <property type="component" value="Unassembled WGS sequence"/>
</dbReference>
<feature type="domain" description="Zinc beta-ribbon finger putative" evidence="2">
    <location>
        <begin position="10"/>
        <end position="73"/>
    </location>
</feature>
<name>A0A015T2M9_BACFG</name>
<dbReference type="InterPro" id="IPR045951">
    <property type="entry name" value="DUF6371"/>
</dbReference>
<gene>
    <name evidence="3" type="ORF">M124_4330</name>
</gene>
<dbReference type="PATRIC" id="fig|1339315.3.peg.288"/>
<organism evidence="3 4">
    <name type="scientific">Bacteroides fragilis str. 3988T(B)14</name>
    <dbReference type="NCBI Taxonomy" id="1339315"/>
    <lineage>
        <taxon>Bacteria</taxon>
        <taxon>Pseudomonadati</taxon>
        <taxon>Bacteroidota</taxon>
        <taxon>Bacteroidia</taxon>
        <taxon>Bacteroidales</taxon>
        <taxon>Bacteroidaceae</taxon>
        <taxon>Bacteroides</taxon>
    </lineage>
</organism>
<dbReference type="Pfam" id="PF21957">
    <property type="entry name" value="Zn_ribbon_16"/>
    <property type="match status" value="1"/>
</dbReference>
<evidence type="ECO:0000259" key="1">
    <source>
        <dbReference type="Pfam" id="PF19898"/>
    </source>
</evidence>
<accession>A0A015T2M9</accession>
<dbReference type="AlphaFoldDB" id="A0A015T2M9"/>
<dbReference type="NCBIfam" id="NF040506">
    <property type="entry name" value="PG0870_Nterm"/>
    <property type="match status" value="1"/>
</dbReference>
<comment type="caution">
    <text evidence="3">The sequence shown here is derived from an EMBL/GenBank/DDBJ whole genome shotgun (WGS) entry which is preliminary data.</text>
</comment>
<dbReference type="EMBL" id="JGCY01000099">
    <property type="protein sequence ID" value="EXY76782.1"/>
    <property type="molecule type" value="Genomic_DNA"/>
</dbReference>
<feature type="domain" description="DUF6371" evidence="1">
    <location>
        <begin position="119"/>
        <end position="281"/>
    </location>
</feature>
<sequence>MIILNMEKEYRYSLDNRRGASFIHICPNCGKREFKRYIDNTTMEYIAEDVGKCNRLIKCGFHKPPKIHFQEHPEEKTKRNELYRKKRQPKSPININEKDYDIIDEKYVKISMWNKRYINTFTIWLFKLIGNDPHYGIEAIKDVVQKYDLGGSHRINGAVVFWQRDYNNQIRTGKIMLYNQQTGKRIKDENRPNMINWVHYYLKKEHRLKADFKLKQCFYGEHLLKKYPNAIVAVFESEKTAIVASIIFPDLVCIASGGLGGLNLQKCKVLAHRHVIFFPDLGCYQQWKAKVEGISKHIFFASYSINDVLEDNATEEERAGGLDLCDYIIKSLTNNN</sequence>